<accession>A0A1D7W674</accession>
<organism evidence="2 3">
    <name type="scientific">Brevibacterium aurantiacum</name>
    <dbReference type="NCBI Taxonomy" id="273384"/>
    <lineage>
        <taxon>Bacteria</taxon>
        <taxon>Bacillati</taxon>
        <taxon>Actinomycetota</taxon>
        <taxon>Actinomycetes</taxon>
        <taxon>Micrococcales</taxon>
        <taxon>Brevibacteriaceae</taxon>
        <taxon>Brevibacterium</taxon>
    </lineage>
</organism>
<dbReference type="EMBL" id="CP017150">
    <property type="protein sequence ID" value="AOP54484.1"/>
    <property type="molecule type" value="Genomic_DNA"/>
</dbReference>
<dbReference type="AlphaFoldDB" id="A0A1D7W674"/>
<dbReference type="KEGG" id="blin:BLSMQ_2778"/>
<feature type="region of interest" description="Disordered" evidence="1">
    <location>
        <begin position="292"/>
        <end position="315"/>
    </location>
</feature>
<feature type="region of interest" description="Disordered" evidence="1">
    <location>
        <begin position="1"/>
        <end position="28"/>
    </location>
</feature>
<dbReference type="OrthoDB" id="23692at2"/>
<evidence type="ECO:0000256" key="1">
    <source>
        <dbReference type="SAM" id="MobiDB-lite"/>
    </source>
</evidence>
<dbReference type="RefSeq" id="WP_069600576.1">
    <property type="nucleotide sequence ID" value="NZ_CP017150.1"/>
</dbReference>
<evidence type="ECO:0000313" key="2">
    <source>
        <dbReference type="EMBL" id="AOP54484.1"/>
    </source>
</evidence>
<dbReference type="Proteomes" id="UP000094793">
    <property type="component" value="Chromosome"/>
</dbReference>
<feature type="compositionally biased region" description="Acidic residues" evidence="1">
    <location>
        <begin position="292"/>
        <end position="309"/>
    </location>
</feature>
<gene>
    <name evidence="2" type="ORF">BLSMQ_2778</name>
</gene>
<evidence type="ECO:0000313" key="3">
    <source>
        <dbReference type="Proteomes" id="UP000094793"/>
    </source>
</evidence>
<proteinExistence type="predicted"/>
<protein>
    <submittedName>
        <fullName evidence="2">Uncharacterized protein</fullName>
    </submittedName>
</protein>
<sequence length="315" mass="34754">MSNLNRVQAGIPEGGQFSETTKTRPDVSGLDIDGRRLDIDEYDSVNLEPFHDFNEARVTNVGSDEHIVVGTKTADFVHMDIGHEFANAPQEEKSDYLNDREEVISDFIKHEYGSRVSVGHSSDWAETPVDFWTHANGELGTVEDVRNDLRHNTNSDSFSGDIAGDAFAGRDSFEVKLAARLDGYDKAPLPPVPMDTHRVEAISTEFTSALVTSVDEGGPRRLNPDSEARLREFAGRWCQRHSGDLQAWSKDNDASPRTVGKKLAMAARGGSGFHQDFGDLNSKVITARLDSSADELSDVDWDLEPDDNGELTITE</sequence>
<name>A0A1D7W674_BREAU</name>
<reference evidence="3" key="1">
    <citation type="submission" date="2016-09" db="EMBL/GenBank/DDBJ databases">
        <title>Complete Genome Sequence of Brevibacterium linens SMQ-1335.</title>
        <authorList>
            <person name="de Melo A.G."/>
            <person name="Labrie S.J."/>
            <person name="Dumaresq J."/>
            <person name="Roberts R.J."/>
            <person name="Tremblay D.M."/>
            <person name="Moineau S."/>
        </authorList>
    </citation>
    <scope>NUCLEOTIDE SEQUENCE [LARGE SCALE GENOMIC DNA]</scope>
    <source>
        <strain evidence="3">SMQ-1335</strain>
    </source>
</reference>